<dbReference type="RefSeq" id="WP_220115198.1">
    <property type="nucleotide sequence ID" value="NZ_JAHZSV010000055.1"/>
</dbReference>
<comment type="caution">
    <text evidence="1">The sequence shown here is derived from an EMBL/GenBank/DDBJ whole genome shotgun (WGS) entry which is preliminary data.</text>
</comment>
<sequence length="182" mass="18891">TTATPYVINSTFSEAQDLEDVISINPSAGGNAITNLLNPTDPQDAATKDYVDGINVSAGDGITVTPSGQEFNVAVSNPIVALGKINSDGSSDSGKLIGALINYDPLSPGEYEVVFDSPRPIGDDNYIVQLTLINVPGPGFSIEVSGTSNTGFTVLTSQLSIVSGNLNSSPTDADWYFTVTNL</sequence>
<gene>
    <name evidence="1" type="ORF">K1F36_18990</name>
</gene>
<dbReference type="Proteomes" id="UP001196136">
    <property type="component" value="Unassembled WGS sequence"/>
</dbReference>
<accession>A0ABS7EWC0</accession>
<keyword evidence="2" id="KW-1185">Reference proteome</keyword>
<evidence type="ECO:0008006" key="3">
    <source>
        <dbReference type="Google" id="ProtNLM"/>
    </source>
</evidence>
<name>A0ABS7EWC0_9FLAO</name>
<proteinExistence type="predicted"/>
<evidence type="ECO:0000313" key="1">
    <source>
        <dbReference type="EMBL" id="MBW8201915.1"/>
    </source>
</evidence>
<reference evidence="1 2" key="1">
    <citation type="submission" date="2021-08" db="EMBL/GenBank/DDBJ databases">
        <title>Muricauda profundi sp. nov., a marine bacterium isolated from deep seawater of the Mariana Trench.</title>
        <authorList>
            <person name="Wei Y."/>
        </authorList>
    </citation>
    <scope>NUCLEOTIDE SEQUENCE [LARGE SCALE GENOMIC DNA]</scope>
    <source>
        <strain evidence="1 2">W52</strain>
    </source>
</reference>
<evidence type="ECO:0000313" key="2">
    <source>
        <dbReference type="Proteomes" id="UP001196136"/>
    </source>
</evidence>
<organism evidence="1 2">
    <name type="scientific">Flagellimonas abyssi</name>
    <dbReference type="NCBI Taxonomy" id="2864871"/>
    <lineage>
        <taxon>Bacteria</taxon>
        <taxon>Pseudomonadati</taxon>
        <taxon>Bacteroidota</taxon>
        <taxon>Flavobacteriia</taxon>
        <taxon>Flavobacteriales</taxon>
        <taxon>Flavobacteriaceae</taxon>
        <taxon>Flagellimonas</taxon>
    </lineage>
</organism>
<feature type="non-terminal residue" evidence="1">
    <location>
        <position position="1"/>
    </location>
</feature>
<protein>
    <recommendedName>
        <fullName evidence="3">DUF5801 domain-containing protein</fullName>
    </recommendedName>
</protein>
<dbReference type="EMBL" id="JAHZSV010000055">
    <property type="protein sequence ID" value="MBW8201915.1"/>
    <property type="molecule type" value="Genomic_DNA"/>
</dbReference>